<keyword evidence="1" id="KW-0732">Signal</keyword>
<dbReference type="Proteomes" id="UP000324479">
    <property type="component" value="Unassembled WGS sequence"/>
</dbReference>
<dbReference type="EMBL" id="VWOX01000050">
    <property type="protein sequence ID" value="KAA5535415.1"/>
    <property type="molecule type" value="Genomic_DNA"/>
</dbReference>
<organism evidence="2 3">
    <name type="scientific">Roseiconus nitratireducens</name>
    <dbReference type="NCBI Taxonomy" id="2605748"/>
    <lineage>
        <taxon>Bacteria</taxon>
        <taxon>Pseudomonadati</taxon>
        <taxon>Planctomycetota</taxon>
        <taxon>Planctomycetia</taxon>
        <taxon>Pirellulales</taxon>
        <taxon>Pirellulaceae</taxon>
        <taxon>Roseiconus</taxon>
    </lineage>
</organism>
<proteinExistence type="predicted"/>
<evidence type="ECO:0000313" key="2">
    <source>
        <dbReference type="EMBL" id="KAA5535415.1"/>
    </source>
</evidence>
<name>A0A5M6CQF3_9BACT</name>
<feature type="non-terminal residue" evidence="2">
    <location>
        <position position="154"/>
    </location>
</feature>
<evidence type="ECO:0000313" key="3">
    <source>
        <dbReference type="Proteomes" id="UP000324479"/>
    </source>
</evidence>
<feature type="signal peptide" evidence="1">
    <location>
        <begin position="1"/>
        <end position="18"/>
    </location>
</feature>
<keyword evidence="3" id="KW-1185">Reference proteome</keyword>
<reference evidence="2 3" key="1">
    <citation type="submission" date="2019-08" db="EMBL/GenBank/DDBJ databases">
        <authorList>
            <person name="Dhanesh K."/>
            <person name="Kumar G."/>
            <person name="Sasikala C."/>
            <person name="Venkata Ramana C."/>
        </authorList>
    </citation>
    <scope>NUCLEOTIDE SEQUENCE [LARGE SCALE GENOMIC DNA]</scope>
    <source>
        <strain evidence="2 3">JC645</strain>
    </source>
</reference>
<sequence>MRFLLTLVFVTTACVARAEFGCLYWWNETTRCWDINEAPCEGPVTFDSTELIASCSVDTFTEFGEDSAATWNDAASFIPDDLTTVFSWMVESQDATVEYECSVEGNCNAEVPAQIQEQLESAGLTPGPSDYRCLKEVMYTDYAWAMEMDTTPVL</sequence>
<evidence type="ECO:0000256" key="1">
    <source>
        <dbReference type="SAM" id="SignalP"/>
    </source>
</evidence>
<dbReference type="RefSeq" id="WP_150080041.1">
    <property type="nucleotide sequence ID" value="NZ_VWOX01000050.1"/>
</dbReference>
<feature type="chain" id="PRO_5024285526" evidence="1">
    <location>
        <begin position="19"/>
        <end position="154"/>
    </location>
</feature>
<comment type="caution">
    <text evidence="2">The sequence shown here is derived from an EMBL/GenBank/DDBJ whole genome shotgun (WGS) entry which is preliminary data.</text>
</comment>
<gene>
    <name evidence="2" type="ORF">FYK55_28580</name>
</gene>
<accession>A0A5M6CQF3</accession>
<dbReference type="AlphaFoldDB" id="A0A5M6CQF3"/>
<protein>
    <submittedName>
        <fullName evidence="2">Uncharacterized protein</fullName>
    </submittedName>
</protein>